<organism evidence="1 2">
    <name type="scientific">Jaapia argillacea MUCL 33604</name>
    <dbReference type="NCBI Taxonomy" id="933084"/>
    <lineage>
        <taxon>Eukaryota</taxon>
        <taxon>Fungi</taxon>
        <taxon>Dikarya</taxon>
        <taxon>Basidiomycota</taxon>
        <taxon>Agaricomycotina</taxon>
        <taxon>Agaricomycetes</taxon>
        <taxon>Agaricomycetidae</taxon>
        <taxon>Jaapiales</taxon>
        <taxon>Jaapiaceae</taxon>
        <taxon>Jaapia</taxon>
    </lineage>
</organism>
<dbReference type="HOGENOM" id="CLU_1896527_0_0_1"/>
<gene>
    <name evidence="1" type="ORF">JAAARDRAFT_661669</name>
</gene>
<protein>
    <submittedName>
        <fullName evidence="1">Uncharacterized protein</fullName>
    </submittedName>
</protein>
<keyword evidence="2" id="KW-1185">Reference proteome</keyword>
<sequence>MSVVVQLLFSRSSRTLPLLSLISDSTSLARLLQTPHPFRVLLGPGPASPHKHKSTYIPAKFGFSRMLEHTTQLPLRTLNIHVPLVVRISKLYTRRKTYIPSSQSLKSVARIPLRDICSFQAIAACTHVTSGASI</sequence>
<evidence type="ECO:0000313" key="2">
    <source>
        <dbReference type="Proteomes" id="UP000027265"/>
    </source>
</evidence>
<proteinExistence type="predicted"/>
<accession>A0A067PFM2</accession>
<name>A0A067PFM2_9AGAM</name>
<reference evidence="2" key="1">
    <citation type="journal article" date="2014" name="Proc. Natl. Acad. Sci. U.S.A.">
        <title>Extensive sampling of basidiomycete genomes demonstrates inadequacy of the white-rot/brown-rot paradigm for wood decay fungi.</title>
        <authorList>
            <person name="Riley R."/>
            <person name="Salamov A.A."/>
            <person name="Brown D.W."/>
            <person name="Nagy L.G."/>
            <person name="Floudas D."/>
            <person name="Held B.W."/>
            <person name="Levasseur A."/>
            <person name="Lombard V."/>
            <person name="Morin E."/>
            <person name="Otillar R."/>
            <person name="Lindquist E.A."/>
            <person name="Sun H."/>
            <person name="LaButti K.M."/>
            <person name="Schmutz J."/>
            <person name="Jabbour D."/>
            <person name="Luo H."/>
            <person name="Baker S.E."/>
            <person name="Pisabarro A.G."/>
            <person name="Walton J.D."/>
            <person name="Blanchette R.A."/>
            <person name="Henrissat B."/>
            <person name="Martin F."/>
            <person name="Cullen D."/>
            <person name="Hibbett D.S."/>
            <person name="Grigoriev I.V."/>
        </authorList>
    </citation>
    <scope>NUCLEOTIDE SEQUENCE [LARGE SCALE GENOMIC DNA]</scope>
    <source>
        <strain evidence="2">MUCL 33604</strain>
    </source>
</reference>
<dbReference type="EMBL" id="KL197791">
    <property type="protein sequence ID" value="KDQ49276.1"/>
    <property type="molecule type" value="Genomic_DNA"/>
</dbReference>
<dbReference type="InParanoid" id="A0A067PFM2"/>
<evidence type="ECO:0000313" key="1">
    <source>
        <dbReference type="EMBL" id="KDQ49276.1"/>
    </source>
</evidence>
<dbReference type="Proteomes" id="UP000027265">
    <property type="component" value="Unassembled WGS sequence"/>
</dbReference>
<dbReference type="AlphaFoldDB" id="A0A067PFM2"/>